<dbReference type="EMBL" id="CAUYUJ010016106">
    <property type="protein sequence ID" value="CAK0861909.1"/>
    <property type="molecule type" value="Genomic_DNA"/>
</dbReference>
<dbReference type="Proteomes" id="UP001189429">
    <property type="component" value="Unassembled WGS sequence"/>
</dbReference>
<evidence type="ECO:0000313" key="3">
    <source>
        <dbReference type="Proteomes" id="UP001189429"/>
    </source>
</evidence>
<feature type="region of interest" description="Disordered" evidence="1">
    <location>
        <begin position="1"/>
        <end position="58"/>
    </location>
</feature>
<feature type="compositionally biased region" description="Pro residues" evidence="1">
    <location>
        <begin position="27"/>
        <end position="38"/>
    </location>
</feature>
<sequence length="257" mass="28042">APLAHQQILGRAGPDLATETTGVLCPRPTPAGPAPPDATPASRAGRSSEPPGRRARGDLHAACQKIIGGNRQENGAMYSDPQWVGGGYRCSVRVPKLPDGWGERAWAGRACETEQDSKHSAAQVALHDILSHGPFLAKYTAPPKRFAPLDPSISVKDHLHSTCLRVHRLTPEKDGEVKYDTQRVGEMYVSTVRMPRLPDGFGEQEWIGDECATETDAKKSVAWIALHAIFADERLMARHNAPPARVTKQARKRENKT</sequence>
<keyword evidence="3" id="KW-1185">Reference proteome</keyword>
<name>A0ABN9UPM4_9DINO</name>
<evidence type="ECO:0000256" key="1">
    <source>
        <dbReference type="SAM" id="MobiDB-lite"/>
    </source>
</evidence>
<comment type="caution">
    <text evidence="2">The sequence shown here is derived from an EMBL/GenBank/DDBJ whole genome shotgun (WGS) entry which is preliminary data.</text>
</comment>
<protein>
    <submittedName>
        <fullName evidence="2">Uncharacterized protein</fullName>
    </submittedName>
</protein>
<accession>A0ABN9UPM4</accession>
<evidence type="ECO:0000313" key="2">
    <source>
        <dbReference type="EMBL" id="CAK0861909.1"/>
    </source>
</evidence>
<gene>
    <name evidence="2" type="ORF">PCOR1329_LOCUS50453</name>
</gene>
<feature type="non-terminal residue" evidence="2">
    <location>
        <position position="1"/>
    </location>
</feature>
<reference evidence="2" key="1">
    <citation type="submission" date="2023-10" db="EMBL/GenBank/DDBJ databases">
        <authorList>
            <person name="Chen Y."/>
            <person name="Shah S."/>
            <person name="Dougan E. K."/>
            <person name="Thang M."/>
            <person name="Chan C."/>
        </authorList>
    </citation>
    <scope>NUCLEOTIDE SEQUENCE [LARGE SCALE GENOMIC DNA]</scope>
</reference>
<organism evidence="2 3">
    <name type="scientific">Prorocentrum cordatum</name>
    <dbReference type="NCBI Taxonomy" id="2364126"/>
    <lineage>
        <taxon>Eukaryota</taxon>
        <taxon>Sar</taxon>
        <taxon>Alveolata</taxon>
        <taxon>Dinophyceae</taxon>
        <taxon>Prorocentrales</taxon>
        <taxon>Prorocentraceae</taxon>
        <taxon>Prorocentrum</taxon>
    </lineage>
</organism>
<proteinExistence type="predicted"/>